<keyword evidence="11 12" id="KW-1006">Bacterial flagellum protein export</keyword>
<evidence type="ECO:0000256" key="12">
    <source>
        <dbReference type="RuleBase" id="RU362069"/>
    </source>
</evidence>
<evidence type="ECO:0000256" key="3">
    <source>
        <dbReference type="ARBA" id="ARBA00022448"/>
    </source>
</evidence>
<evidence type="ECO:0000256" key="7">
    <source>
        <dbReference type="ARBA" id="ARBA00022927"/>
    </source>
</evidence>
<name>C5CYF2_VARPS</name>
<keyword evidence="14" id="KW-0282">Flagellum</keyword>
<feature type="compositionally biased region" description="Pro residues" evidence="13">
    <location>
        <begin position="81"/>
        <end position="97"/>
    </location>
</feature>
<keyword evidence="8 12" id="KW-1133">Transmembrane helix</keyword>
<sequence length="326" mass="34361" precursor="true">MMHAAPTFGPRMPQLRGLILAMALLVAGLIGWPAGNAMAQTPEETSSSEPANLPAPGTAPEAAPEIAPAATAPSTTAPPTSVSPPSTPRPAPPPATPARPRSAAPVAPPVVAAATPATETAQALRVVLGLTVLAILPALLVCLTSFLRIIVVLSMLRHAIGMNETPPNTVLIGLALFLTLFTMSPVLQKVNQDAFEPFMAGKLSMQDGYGKGIAPLREFMVRQTREADLALMVELSKAPTPKSMEDISNVQLIPSFMLSELRAAFQIGFVIFLPFLLIDLIVSSILMALGMMMMPPTTIALPLKILMFILVDGWSLVLKALVGSFH</sequence>
<keyword evidence="3 12" id="KW-0813">Transport</keyword>
<dbReference type="eggNOG" id="COG1338">
    <property type="taxonomic scope" value="Bacteria"/>
</dbReference>
<evidence type="ECO:0000256" key="1">
    <source>
        <dbReference type="ARBA" id="ARBA00006257"/>
    </source>
</evidence>
<keyword evidence="9 12" id="KW-0472">Membrane</keyword>
<dbReference type="GO" id="GO:0009306">
    <property type="term" value="P:protein secretion"/>
    <property type="evidence" value="ECO:0007669"/>
    <property type="project" value="UniProtKB-UniRule"/>
</dbReference>
<dbReference type="NCBIfam" id="TIGR01103">
    <property type="entry name" value="fliP"/>
    <property type="match status" value="1"/>
</dbReference>
<evidence type="ECO:0000256" key="4">
    <source>
        <dbReference type="ARBA" id="ARBA00022475"/>
    </source>
</evidence>
<feature type="transmembrane region" description="Helical" evidence="12">
    <location>
        <begin position="301"/>
        <end position="322"/>
    </location>
</feature>
<dbReference type="GO" id="GO:0009425">
    <property type="term" value="C:bacterial-type flagellum basal body"/>
    <property type="evidence" value="ECO:0007669"/>
    <property type="project" value="UniProtKB-SubCell"/>
</dbReference>
<dbReference type="AlphaFoldDB" id="C5CYF2"/>
<dbReference type="GO" id="GO:0005886">
    <property type="term" value="C:plasma membrane"/>
    <property type="evidence" value="ECO:0007669"/>
    <property type="project" value="UniProtKB-SubCell"/>
</dbReference>
<comment type="similarity">
    <text evidence="1 12">Belongs to the FliP/MopC/SpaP family.</text>
</comment>
<dbReference type="HOGENOM" id="CLU_042028_3_1_4"/>
<organism evidence="14">
    <name type="scientific">Variovorax paradoxus (strain S110)</name>
    <dbReference type="NCBI Taxonomy" id="543728"/>
    <lineage>
        <taxon>Bacteria</taxon>
        <taxon>Pseudomonadati</taxon>
        <taxon>Pseudomonadota</taxon>
        <taxon>Betaproteobacteria</taxon>
        <taxon>Burkholderiales</taxon>
        <taxon>Comamonadaceae</taxon>
        <taxon>Variovorax</taxon>
    </lineage>
</organism>
<keyword evidence="6 12" id="KW-1005">Bacterial flagellum biogenesis</keyword>
<dbReference type="STRING" id="543728.Vapar_2282"/>
<evidence type="ECO:0000256" key="11">
    <source>
        <dbReference type="ARBA" id="ARBA00023225"/>
    </source>
</evidence>
<comment type="function">
    <text evidence="12">Plays a role in the flagellum-specific transport system.</text>
</comment>
<dbReference type="InterPro" id="IPR005838">
    <property type="entry name" value="T3SS_IM_P"/>
</dbReference>
<keyword evidence="10" id="KW-0975">Bacterial flagellum</keyword>
<evidence type="ECO:0000256" key="9">
    <source>
        <dbReference type="ARBA" id="ARBA00023136"/>
    </source>
</evidence>
<dbReference type="KEGG" id="vap:Vapar_2282"/>
<evidence type="ECO:0000256" key="8">
    <source>
        <dbReference type="ARBA" id="ARBA00022989"/>
    </source>
</evidence>
<dbReference type="PROSITE" id="PS01060">
    <property type="entry name" value="FLIP_1"/>
    <property type="match status" value="1"/>
</dbReference>
<gene>
    <name evidence="12" type="primary">fliP</name>
    <name evidence="14" type="ordered locus">Vapar_2282</name>
</gene>
<feature type="compositionally biased region" description="Low complexity" evidence="13">
    <location>
        <begin position="54"/>
        <end position="80"/>
    </location>
</feature>
<comment type="subcellular location">
    <subcellularLocation>
        <location evidence="12">Cell membrane</location>
        <topology evidence="12">Multi-pass membrane protein</topology>
    </subcellularLocation>
    <subcellularLocation>
        <location evidence="12">Bacterial flagellum basal body</location>
    </subcellularLocation>
</comment>
<keyword evidence="14" id="KW-0969">Cilium</keyword>
<dbReference type="PANTHER" id="PTHR30587:SF0">
    <property type="entry name" value="FLAGELLAR BIOSYNTHETIC PROTEIN FLIP"/>
    <property type="match status" value="1"/>
</dbReference>
<evidence type="ECO:0000256" key="5">
    <source>
        <dbReference type="ARBA" id="ARBA00022692"/>
    </source>
</evidence>
<dbReference type="InterPro" id="IPR005837">
    <property type="entry name" value="FliP"/>
</dbReference>
<dbReference type="Pfam" id="PF00813">
    <property type="entry name" value="FliP"/>
    <property type="match status" value="1"/>
</dbReference>
<evidence type="ECO:0000256" key="2">
    <source>
        <dbReference type="ARBA" id="ARBA00021714"/>
    </source>
</evidence>
<evidence type="ECO:0000256" key="10">
    <source>
        <dbReference type="ARBA" id="ARBA00023143"/>
    </source>
</evidence>
<keyword evidence="4 12" id="KW-1003">Cell membrane</keyword>
<dbReference type="PRINTS" id="PR01302">
    <property type="entry name" value="TYPE3IMPPROT"/>
</dbReference>
<reference evidence="14" key="1">
    <citation type="submission" date="2009-06" db="EMBL/GenBank/DDBJ databases">
        <title>Complete sequence of chromosome 1 of Variovorax paradoxus S110.</title>
        <authorList>
            <consortium name="US DOE Joint Genome Institute"/>
            <person name="Lucas S."/>
            <person name="Copeland A."/>
            <person name="Lapidus A."/>
            <person name="Glavina del Rio T."/>
            <person name="Tice H."/>
            <person name="Bruce D."/>
            <person name="Goodwin L."/>
            <person name="Pitluck S."/>
            <person name="Chertkov O."/>
            <person name="Brettin T."/>
            <person name="Detter J.C."/>
            <person name="Han C."/>
            <person name="Larimer F."/>
            <person name="Land M."/>
            <person name="Hauser L."/>
            <person name="Kyrpides N."/>
            <person name="Ovchinnikova G."/>
            <person name="Orwin P."/>
            <person name="Leadbetter J.R."/>
            <person name="Spain J.C."/>
            <person name="Han J.I."/>
        </authorList>
    </citation>
    <scope>NUCLEOTIDE SEQUENCE</scope>
    <source>
        <strain evidence="14">S110</strain>
    </source>
</reference>
<keyword evidence="14" id="KW-0966">Cell projection</keyword>
<feature type="transmembrane region" description="Helical" evidence="12">
    <location>
        <begin position="168"/>
        <end position="187"/>
    </location>
</feature>
<keyword evidence="7 12" id="KW-0653">Protein transport</keyword>
<keyword evidence="5 12" id="KW-0812">Transmembrane</keyword>
<evidence type="ECO:0000256" key="13">
    <source>
        <dbReference type="SAM" id="MobiDB-lite"/>
    </source>
</evidence>
<feature type="region of interest" description="Disordered" evidence="13">
    <location>
        <begin position="38"/>
        <end position="104"/>
    </location>
</feature>
<dbReference type="EMBL" id="CP001635">
    <property type="protein sequence ID" value="ACS18911.1"/>
    <property type="molecule type" value="Genomic_DNA"/>
</dbReference>
<protein>
    <recommendedName>
        <fullName evidence="2 12">Flagellar biosynthetic protein FliP</fullName>
    </recommendedName>
</protein>
<dbReference type="PROSITE" id="PS01061">
    <property type="entry name" value="FLIP_2"/>
    <property type="match status" value="1"/>
</dbReference>
<dbReference type="PANTHER" id="PTHR30587">
    <property type="entry name" value="FLAGELLAR BIOSYNTHETIC PROTEIN FLIP"/>
    <property type="match status" value="1"/>
</dbReference>
<dbReference type="GO" id="GO:0044781">
    <property type="term" value="P:bacterial-type flagellum organization"/>
    <property type="evidence" value="ECO:0007669"/>
    <property type="project" value="UniProtKB-UniRule"/>
</dbReference>
<feature type="transmembrane region" description="Helical" evidence="12">
    <location>
        <begin position="126"/>
        <end position="156"/>
    </location>
</feature>
<proteinExistence type="inferred from homology"/>
<dbReference type="PRINTS" id="PR00951">
    <property type="entry name" value="FLGBIOSNFLIP"/>
</dbReference>
<feature type="compositionally biased region" description="Polar residues" evidence="13">
    <location>
        <begin position="38"/>
        <end position="50"/>
    </location>
</feature>
<feature type="transmembrane region" description="Helical" evidence="12">
    <location>
        <begin position="263"/>
        <end position="289"/>
    </location>
</feature>
<evidence type="ECO:0000256" key="6">
    <source>
        <dbReference type="ARBA" id="ARBA00022795"/>
    </source>
</evidence>
<evidence type="ECO:0000313" key="14">
    <source>
        <dbReference type="EMBL" id="ACS18911.1"/>
    </source>
</evidence>
<dbReference type="NCBIfam" id="NF009438">
    <property type="entry name" value="PRK12797.1"/>
    <property type="match status" value="1"/>
</dbReference>
<accession>C5CYF2</accession>